<reference evidence="4 5" key="1">
    <citation type="submission" date="2020-07" db="EMBL/GenBank/DDBJ databases">
        <title>Genomic Encyclopedia of Archaeal and Bacterial Type Strains, Phase II (KMG-II): from individual species to whole genera.</title>
        <authorList>
            <person name="Goeker M."/>
        </authorList>
    </citation>
    <scope>NUCLEOTIDE SEQUENCE [LARGE SCALE GENOMIC DNA]</scope>
    <source>
        <strain evidence="4 5">DSM 21226</strain>
    </source>
</reference>
<evidence type="ECO:0000256" key="1">
    <source>
        <dbReference type="ARBA" id="ARBA00006484"/>
    </source>
</evidence>
<name>A0A7Y9QVE4_9BURK</name>
<protein>
    <recommendedName>
        <fullName evidence="6">SDR family oxidoreductase</fullName>
    </recommendedName>
</protein>
<dbReference type="InterPro" id="IPR020904">
    <property type="entry name" value="Sc_DH/Rdtase_CS"/>
</dbReference>
<dbReference type="Pfam" id="PF00106">
    <property type="entry name" value="adh_short"/>
    <property type="match status" value="1"/>
</dbReference>
<dbReference type="GO" id="GO:0016491">
    <property type="term" value="F:oxidoreductase activity"/>
    <property type="evidence" value="ECO:0007669"/>
    <property type="project" value="UniProtKB-KW"/>
</dbReference>
<accession>A0A7Y9QVE4</accession>
<dbReference type="PANTHER" id="PTHR44196:SF1">
    <property type="entry name" value="DEHYDROGENASE_REDUCTASE SDR FAMILY MEMBER 7B"/>
    <property type="match status" value="1"/>
</dbReference>
<evidence type="ECO:0008006" key="6">
    <source>
        <dbReference type="Google" id="ProtNLM"/>
    </source>
</evidence>
<dbReference type="NCBIfam" id="NF005437">
    <property type="entry name" value="PRK07024.1"/>
    <property type="match status" value="1"/>
</dbReference>
<dbReference type="Gene3D" id="3.40.50.720">
    <property type="entry name" value="NAD(P)-binding Rossmann-like Domain"/>
    <property type="match status" value="1"/>
</dbReference>
<comment type="similarity">
    <text evidence="1 3">Belongs to the short-chain dehydrogenases/reductases (SDR) family.</text>
</comment>
<dbReference type="PANTHER" id="PTHR44196">
    <property type="entry name" value="DEHYDROGENASE/REDUCTASE SDR FAMILY MEMBER 7B"/>
    <property type="match status" value="1"/>
</dbReference>
<dbReference type="EMBL" id="JACCFH010000001">
    <property type="protein sequence ID" value="NYG32148.1"/>
    <property type="molecule type" value="Genomic_DNA"/>
</dbReference>
<dbReference type="PRINTS" id="PR00080">
    <property type="entry name" value="SDRFAMILY"/>
</dbReference>
<dbReference type="PROSITE" id="PS00061">
    <property type="entry name" value="ADH_SHORT"/>
    <property type="match status" value="1"/>
</dbReference>
<keyword evidence="2" id="KW-0560">Oxidoreductase</keyword>
<evidence type="ECO:0000313" key="5">
    <source>
        <dbReference type="Proteomes" id="UP000518288"/>
    </source>
</evidence>
<dbReference type="SUPFAM" id="SSF51735">
    <property type="entry name" value="NAD(P)-binding Rossmann-fold domains"/>
    <property type="match status" value="1"/>
</dbReference>
<dbReference type="Proteomes" id="UP000518288">
    <property type="component" value="Unassembled WGS sequence"/>
</dbReference>
<dbReference type="RefSeq" id="WP_179633069.1">
    <property type="nucleotide sequence ID" value="NZ_JACCFH010000001.1"/>
</dbReference>
<dbReference type="InterPro" id="IPR036291">
    <property type="entry name" value="NAD(P)-bd_dom_sf"/>
</dbReference>
<organism evidence="4 5">
    <name type="scientific">Sphaerotilus montanus</name>
    <dbReference type="NCBI Taxonomy" id="522889"/>
    <lineage>
        <taxon>Bacteria</taxon>
        <taxon>Pseudomonadati</taxon>
        <taxon>Pseudomonadota</taxon>
        <taxon>Betaproteobacteria</taxon>
        <taxon>Burkholderiales</taxon>
        <taxon>Sphaerotilaceae</taxon>
        <taxon>Sphaerotilus</taxon>
    </lineage>
</organism>
<sequence length="269" mass="28890">MNHDQIARERSPLVFITGASSGIGQALAAAYAQEGWRLALVARRADVVQQWLAGQGLGPERAAVYQADVRDTDAIVAAAMRCLVEQGLPLVVIANAGLSVGIDTAERADLDVLRELYETNVIGMAATFHAFIRPMRLARSGTLVGVASVAAIRGLPGHGGYCGSKAAVVAYCESLRVELRADGVRVVTLVPGFVDTPLTRGNRYPMPFLIAPGDFADRALPLIARGARFAVVPWPMAWVVVGLRLLPRALYDRLIAGRGRKQRREDTPN</sequence>
<evidence type="ECO:0000256" key="2">
    <source>
        <dbReference type="ARBA" id="ARBA00023002"/>
    </source>
</evidence>
<evidence type="ECO:0000256" key="3">
    <source>
        <dbReference type="RuleBase" id="RU000363"/>
    </source>
</evidence>
<comment type="caution">
    <text evidence="4">The sequence shown here is derived from an EMBL/GenBank/DDBJ whole genome shotgun (WGS) entry which is preliminary data.</text>
</comment>
<proteinExistence type="inferred from homology"/>
<dbReference type="GO" id="GO:0016020">
    <property type="term" value="C:membrane"/>
    <property type="evidence" value="ECO:0007669"/>
    <property type="project" value="TreeGrafter"/>
</dbReference>
<dbReference type="AlphaFoldDB" id="A0A7Y9QVE4"/>
<dbReference type="PRINTS" id="PR00081">
    <property type="entry name" value="GDHRDH"/>
</dbReference>
<dbReference type="InterPro" id="IPR002347">
    <property type="entry name" value="SDR_fam"/>
</dbReference>
<evidence type="ECO:0000313" key="4">
    <source>
        <dbReference type="EMBL" id="NYG32148.1"/>
    </source>
</evidence>
<keyword evidence="5" id="KW-1185">Reference proteome</keyword>
<gene>
    <name evidence="4" type="ORF">BDD16_001134</name>
</gene>